<gene>
    <name evidence="2" type="ORF">AR543_15275</name>
</gene>
<name>A0A172ZMH7_9BACL</name>
<evidence type="ECO:0000259" key="1">
    <source>
        <dbReference type="PROSITE" id="PS51782"/>
    </source>
</evidence>
<dbReference type="AlphaFoldDB" id="A0A172ZMH7"/>
<keyword evidence="3" id="KW-1185">Reference proteome</keyword>
<dbReference type="Proteomes" id="UP000078148">
    <property type="component" value="Chromosome"/>
</dbReference>
<sequence>MVIADEVPGNEQHVIVKSGDSLWAIASRYKSDETDIRDYVNEIRDHNQLVSTEIQSGDVLVIPHD</sequence>
<dbReference type="SMART" id="SM00257">
    <property type="entry name" value="LysM"/>
    <property type="match status" value="1"/>
</dbReference>
<dbReference type="PROSITE" id="PS51782">
    <property type="entry name" value="LYSM"/>
    <property type="match status" value="1"/>
</dbReference>
<accession>A0A172ZMH7</accession>
<dbReference type="InterPro" id="IPR036779">
    <property type="entry name" value="LysM_dom_sf"/>
</dbReference>
<organism evidence="2 3">
    <name type="scientific">Paenibacillus bovis</name>
    <dbReference type="NCBI Taxonomy" id="1616788"/>
    <lineage>
        <taxon>Bacteria</taxon>
        <taxon>Bacillati</taxon>
        <taxon>Bacillota</taxon>
        <taxon>Bacilli</taxon>
        <taxon>Bacillales</taxon>
        <taxon>Paenibacillaceae</taxon>
        <taxon>Paenibacillus</taxon>
    </lineage>
</organism>
<evidence type="ECO:0000313" key="2">
    <source>
        <dbReference type="EMBL" id="ANF98851.1"/>
    </source>
</evidence>
<dbReference type="Pfam" id="PF01476">
    <property type="entry name" value="LysM"/>
    <property type="match status" value="1"/>
</dbReference>
<dbReference type="Gene3D" id="3.10.350.10">
    <property type="entry name" value="LysM domain"/>
    <property type="match status" value="1"/>
</dbReference>
<dbReference type="KEGG" id="pbv:AR543_15275"/>
<dbReference type="SUPFAM" id="SSF54106">
    <property type="entry name" value="LysM domain"/>
    <property type="match status" value="1"/>
</dbReference>
<dbReference type="STRING" id="1616788.AR543_15275"/>
<feature type="domain" description="LysM" evidence="1">
    <location>
        <begin position="12"/>
        <end position="62"/>
    </location>
</feature>
<proteinExistence type="predicted"/>
<dbReference type="InterPro" id="IPR018392">
    <property type="entry name" value="LysM"/>
</dbReference>
<evidence type="ECO:0000313" key="3">
    <source>
        <dbReference type="Proteomes" id="UP000078148"/>
    </source>
</evidence>
<reference evidence="3" key="1">
    <citation type="submission" date="2015-10" db="EMBL/GenBank/DDBJ databases">
        <title>Genome of Paenibacillus bovis sp. nov.</title>
        <authorList>
            <person name="Wu Z."/>
            <person name="Gao C."/>
            <person name="Liu Z."/>
            <person name="Zheng H."/>
        </authorList>
    </citation>
    <scope>NUCLEOTIDE SEQUENCE [LARGE SCALE GENOMIC DNA]</scope>
    <source>
        <strain evidence="3">BD3526</strain>
    </source>
</reference>
<reference evidence="2 3" key="2">
    <citation type="journal article" date="2016" name="Int. J. Syst. Evol. Microbiol.">
        <title>Paenibacillus bovis sp. nov., isolated from raw yak (Bos grunniens) milk.</title>
        <authorList>
            <person name="Gao C."/>
            <person name="Han J."/>
            <person name="Liu Z."/>
            <person name="Xu X."/>
            <person name="Hang F."/>
            <person name="Wu Z."/>
        </authorList>
    </citation>
    <scope>NUCLEOTIDE SEQUENCE [LARGE SCALE GENOMIC DNA]</scope>
    <source>
        <strain evidence="2 3">BD3526</strain>
    </source>
</reference>
<protein>
    <recommendedName>
        <fullName evidence="1">LysM domain-containing protein</fullName>
    </recommendedName>
</protein>
<dbReference type="EMBL" id="CP013023">
    <property type="protein sequence ID" value="ANF98851.1"/>
    <property type="molecule type" value="Genomic_DNA"/>
</dbReference>
<dbReference type="CDD" id="cd00118">
    <property type="entry name" value="LysM"/>
    <property type="match status" value="1"/>
</dbReference>